<comment type="caution">
    <text evidence="4">The sequence shown here is derived from an EMBL/GenBank/DDBJ whole genome shotgun (WGS) entry which is preliminary data.</text>
</comment>
<evidence type="ECO:0000313" key="5">
    <source>
        <dbReference type="Proteomes" id="UP001589774"/>
    </source>
</evidence>
<protein>
    <submittedName>
        <fullName evidence="4">DUF418 domain-containing protein</fullName>
    </submittedName>
</protein>
<dbReference type="InterPro" id="IPR012429">
    <property type="entry name" value="HGSNAT_cat"/>
</dbReference>
<feature type="transmembrane region" description="Helical" evidence="1">
    <location>
        <begin position="180"/>
        <end position="201"/>
    </location>
</feature>
<organism evidence="4 5">
    <name type="scientific">Olivibacter oleidegradans</name>
    <dbReference type="NCBI Taxonomy" id="760123"/>
    <lineage>
        <taxon>Bacteria</taxon>
        <taxon>Pseudomonadati</taxon>
        <taxon>Bacteroidota</taxon>
        <taxon>Sphingobacteriia</taxon>
        <taxon>Sphingobacteriales</taxon>
        <taxon>Sphingobacteriaceae</taxon>
        <taxon>Olivibacter</taxon>
    </lineage>
</organism>
<accession>A0ABV6HGU0</accession>
<gene>
    <name evidence="4" type="ORF">ACFFI0_07205</name>
</gene>
<evidence type="ECO:0000313" key="4">
    <source>
        <dbReference type="EMBL" id="MFC0318090.1"/>
    </source>
</evidence>
<evidence type="ECO:0000256" key="1">
    <source>
        <dbReference type="SAM" id="Phobius"/>
    </source>
</evidence>
<proteinExistence type="predicted"/>
<evidence type="ECO:0000259" key="3">
    <source>
        <dbReference type="Pfam" id="PF07786"/>
    </source>
</evidence>
<feature type="transmembrane region" description="Helical" evidence="1">
    <location>
        <begin position="140"/>
        <end position="160"/>
    </location>
</feature>
<sequence>MADTLLKTDSPRISILDILRGFALYGIILAHAASIYLLELQSEGKKIGNETDLLIKSFLSFFVERKFYLIFSFLFGLSFYIQFRNAKRKGQPFTIKFIWRLFVLFIIGLLHNQFYAFDILHIYAIIGLLLIPVRHLNQRHLLFIIAILVVAACLSSEFGHHIKSSSSMSLIANLGFSQRIIHQLSSGHFLMILSLFYLGYWAGTVDLFNAKGFRTELLKKSLLLWSLALGVFLIIGSTLYYTATLSALKSLWLSFCYIGGICLLYWYRKKWRLFWSALENLGRMGLTNYVLQTFFFFLLFEFGYKQVKNGELLSIIILANLFYFAQIIFSIYWFKKFSFGPLEWIWRSTTNLYKNQPLQKKKLHSMVEQDAPLSQ</sequence>
<feature type="transmembrane region" description="Helical" evidence="1">
    <location>
        <begin position="93"/>
        <end position="110"/>
    </location>
</feature>
<keyword evidence="1" id="KW-0472">Membrane</keyword>
<dbReference type="Proteomes" id="UP001589774">
    <property type="component" value="Unassembled WGS sequence"/>
</dbReference>
<keyword evidence="5" id="KW-1185">Reference proteome</keyword>
<feature type="transmembrane region" description="Helical" evidence="1">
    <location>
        <begin position="58"/>
        <end position="81"/>
    </location>
</feature>
<dbReference type="EMBL" id="JBHLWO010000001">
    <property type="protein sequence ID" value="MFC0318090.1"/>
    <property type="molecule type" value="Genomic_DNA"/>
</dbReference>
<dbReference type="InterPro" id="IPR007349">
    <property type="entry name" value="DUF418"/>
</dbReference>
<dbReference type="Pfam" id="PF04235">
    <property type="entry name" value="DUF418"/>
    <property type="match status" value="1"/>
</dbReference>
<keyword evidence="1" id="KW-1133">Transmembrane helix</keyword>
<feature type="domain" description="DUF418" evidence="2">
    <location>
        <begin position="241"/>
        <end position="351"/>
    </location>
</feature>
<name>A0ABV6HGU0_9SPHI</name>
<dbReference type="InterPro" id="IPR052529">
    <property type="entry name" value="Bact_Transport_Assoc"/>
</dbReference>
<reference evidence="4 5" key="1">
    <citation type="submission" date="2024-09" db="EMBL/GenBank/DDBJ databases">
        <authorList>
            <person name="Sun Q."/>
            <person name="Mori K."/>
        </authorList>
    </citation>
    <scope>NUCLEOTIDE SEQUENCE [LARGE SCALE GENOMIC DNA]</scope>
    <source>
        <strain evidence="4 5">CCM 7765</strain>
    </source>
</reference>
<feature type="transmembrane region" description="Helical" evidence="1">
    <location>
        <begin position="21"/>
        <end position="38"/>
    </location>
</feature>
<dbReference type="RefSeq" id="WP_130856181.1">
    <property type="nucleotide sequence ID" value="NZ_JBHLWO010000001.1"/>
</dbReference>
<dbReference type="Pfam" id="PF07786">
    <property type="entry name" value="HGSNAT_cat"/>
    <property type="match status" value="1"/>
</dbReference>
<evidence type="ECO:0000259" key="2">
    <source>
        <dbReference type="Pfam" id="PF04235"/>
    </source>
</evidence>
<keyword evidence="1" id="KW-0812">Transmembrane</keyword>
<feature type="transmembrane region" description="Helical" evidence="1">
    <location>
        <begin position="222"/>
        <end position="243"/>
    </location>
</feature>
<feature type="transmembrane region" description="Helical" evidence="1">
    <location>
        <begin position="116"/>
        <end position="133"/>
    </location>
</feature>
<feature type="domain" description="Heparan-alpha-glucosaminide N-acetyltransferase catalytic" evidence="3">
    <location>
        <begin position="12"/>
        <end position="205"/>
    </location>
</feature>
<feature type="transmembrane region" description="Helical" evidence="1">
    <location>
        <begin position="312"/>
        <end position="334"/>
    </location>
</feature>
<feature type="transmembrane region" description="Helical" evidence="1">
    <location>
        <begin position="249"/>
        <end position="268"/>
    </location>
</feature>
<dbReference type="PANTHER" id="PTHR30590">
    <property type="entry name" value="INNER MEMBRANE PROTEIN"/>
    <property type="match status" value="1"/>
</dbReference>
<dbReference type="PANTHER" id="PTHR30590:SF3">
    <property type="entry name" value="HYPOTHETICAL MEMBRANE SPANNING PROTEIN"/>
    <property type="match status" value="1"/>
</dbReference>
<feature type="transmembrane region" description="Helical" evidence="1">
    <location>
        <begin position="280"/>
        <end position="300"/>
    </location>
</feature>